<gene>
    <name evidence="4" type="ORF">BRM9_0540</name>
    <name evidence="5" type="ORF">MB9_1578</name>
</gene>
<feature type="compositionally biased region" description="Low complexity" evidence="2">
    <location>
        <begin position="57"/>
        <end position="74"/>
    </location>
</feature>
<feature type="compositionally biased region" description="Low complexity" evidence="2">
    <location>
        <begin position="399"/>
        <end position="417"/>
    </location>
</feature>
<evidence type="ECO:0000259" key="3">
    <source>
        <dbReference type="SMART" id="SM00939"/>
    </source>
</evidence>
<dbReference type="Pfam" id="PF08530">
    <property type="entry name" value="PepX_C"/>
    <property type="match status" value="1"/>
</dbReference>
<sequence length="705" mass="77879">MKETSFAVVIVTFLAFLGVLSGIVLLADNETSILEDAGSFLNQQQNSSIPPVDPVQNTSEISNTTNLSSNSNQTPKNNTKSTNYSVETVLGQKTPLRDGVQLVSDIWIPTEEGQYPVIMIRTPYGRSNPQMNYTGMGEYFARQGYVFMVQDVRGKGDSPGDFGFLFQEGQDGYDSIEWAANQSWSNGRVGMMGFDYMGTDQWLAAREKPPHLVCIAPTAATGRYMEEVPSIGGVFYMGWALPWTLVNNGRVSDSNTQNLNWTSIFNHRPLSTADELTGTQVALYRQFLEHQTRDDYWKRIQFTDQDFAGINIPVLTTTGWFDVNQPGALFYWNGLKKNSTLSDQYLIIGPWTHEGTFETEEQVSPVGDLQVPGTPKDLLATQLAFFNYYLKNSTDSPQSTVNNSNSSSSNTIPSNNNTTISNINITNTSSTLNGPLNLPRATVYITGLSKWINLTTYPPEDMKITPLYLNSRGQANTLNGNGFLQWNLTSTNASLNSSAVNSTYSTNLTANSDGYTYDPANPRPVTSGGYAINSISTENRSDVLVYTTTALEEPVMILGPVTVELYAASTARDTDFVARIMDVYPNGTTINLGNFESGGSIRARFRQGFDQEILLEPGKIEKYRIELYDMGHVFLPGHKIRLEISSSAYPILHPNPNTGNPIATDTQQQIANQTIYHDLEHQSSLLLPVIPSNSSTYKGLLGSYL</sequence>
<dbReference type="SMART" id="SM00939">
    <property type="entry name" value="PepX_C"/>
    <property type="match status" value="1"/>
</dbReference>
<protein>
    <submittedName>
        <fullName evidence="4">Hydrolase CocE/NonD family</fullName>
    </submittedName>
    <submittedName>
        <fullName evidence="5">Putative membrane protein</fullName>
    </submittedName>
</protein>
<dbReference type="AlphaFoldDB" id="A0A089ZGQ6"/>
<dbReference type="PATRIC" id="fig|2162.10.peg.1646"/>
<keyword evidence="7" id="KW-1185">Reference proteome</keyword>
<dbReference type="OrthoDB" id="189882at2157"/>
<feature type="region of interest" description="Disordered" evidence="2">
    <location>
        <begin position="394"/>
        <end position="417"/>
    </location>
</feature>
<dbReference type="InterPro" id="IPR005674">
    <property type="entry name" value="CocE/Ser_esterase"/>
</dbReference>
<dbReference type="InterPro" id="IPR008979">
    <property type="entry name" value="Galactose-bd-like_sf"/>
</dbReference>
<evidence type="ECO:0000256" key="1">
    <source>
        <dbReference type="ARBA" id="ARBA00022801"/>
    </source>
</evidence>
<dbReference type="Proteomes" id="UP000062768">
    <property type="component" value="Chromosome I"/>
</dbReference>
<dbReference type="InterPro" id="IPR000383">
    <property type="entry name" value="Xaa-Pro-like_dom"/>
</dbReference>
<reference evidence="5" key="2">
    <citation type="submission" date="2014-09" db="EMBL/GenBank/DDBJ databases">
        <authorList>
            <person name="Bishop-Lilly K.A."/>
            <person name="Broomall S.M."/>
            <person name="Chain P.S."/>
            <person name="Chertkov O."/>
            <person name="Coyne S.R."/>
            <person name="Daligault H.E."/>
            <person name="Davenport K.W."/>
            <person name="Erkkila T."/>
            <person name="Frey K.G."/>
            <person name="Gibbons H.S."/>
            <person name="Gu W."/>
            <person name="Jaissle J."/>
            <person name="Johnson S.L."/>
            <person name="Koroleva G.I."/>
            <person name="Ladner J.T."/>
            <person name="Lo C.-C."/>
            <person name="Minogue T.D."/>
            <person name="Munk C."/>
            <person name="Palacios G.F."/>
            <person name="Redden C.L."/>
            <person name="Rosenzweig C.N."/>
            <person name="Scholz M.B."/>
            <person name="Teshima H."/>
            <person name="Xu Y."/>
        </authorList>
    </citation>
    <scope>NUCLEOTIDE SEQUENCE</scope>
    <source>
        <strain evidence="5">Mb9</strain>
    </source>
</reference>
<name>A0A089ZGQ6_METFO</name>
<reference evidence="4" key="1">
    <citation type="submission" date="2013-12" db="EMBL/GenBank/DDBJ databases">
        <title>The complete genome sequence of Methanobacterium sp. BRM9.</title>
        <authorList>
            <consortium name="Pastoral Greenhouse Gas Research Consortium"/>
            <person name="Kelly W.J."/>
            <person name="Leahy S.C."/>
            <person name="Perry R."/>
            <person name="Li D."/>
            <person name="Altermann E."/>
            <person name="Lambie S.C."/>
            <person name="Attwood G.T."/>
        </authorList>
    </citation>
    <scope>NUCLEOTIDE SEQUENCE [LARGE SCALE GENOMIC DNA]</scope>
    <source>
        <strain evidence="4">BRM9</strain>
    </source>
</reference>
<evidence type="ECO:0000256" key="2">
    <source>
        <dbReference type="SAM" id="MobiDB-lite"/>
    </source>
</evidence>
<organism evidence="4 6">
    <name type="scientific">Methanobacterium formicicum</name>
    <dbReference type="NCBI Taxonomy" id="2162"/>
    <lineage>
        <taxon>Archaea</taxon>
        <taxon>Methanobacteriati</taxon>
        <taxon>Methanobacteriota</taxon>
        <taxon>Methanomada group</taxon>
        <taxon>Methanobacteria</taxon>
        <taxon>Methanobacteriales</taxon>
        <taxon>Methanobacteriaceae</taxon>
        <taxon>Methanobacterium</taxon>
    </lineage>
</organism>
<dbReference type="InterPro" id="IPR013736">
    <property type="entry name" value="Xaa-Pro_dipept_C"/>
</dbReference>
<evidence type="ECO:0000313" key="6">
    <source>
        <dbReference type="Proteomes" id="UP000029661"/>
    </source>
</evidence>
<dbReference type="GO" id="GO:0008239">
    <property type="term" value="F:dipeptidyl-peptidase activity"/>
    <property type="evidence" value="ECO:0007669"/>
    <property type="project" value="InterPro"/>
</dbReference>
<dbReference type="KEGG" id="mfc:BRM9_0540"/>
<dbReference type="EMBL" id="LN734822">
    <property type="protein sequence ID" value="CEL25213.1"/>
    <property type="molecule type" value="Genomic_DNA"/>
</dbReference>
<keyword evidence="1 4" id="KW-0378">Hydrolase</keyword>
<dbReference type="Gene3D" id="1.10.3020.10">
    <property type="entry name" value="alpha-amino acid ester hydrolase ( Helical cap domain)"/>
    <property type="match status" value="1"/>
</dbReference>
<dbReference type="EMBL" id="CP006933">
    <property type="protein sequence ID" value="AIS31363.1"/>
    <property type="molecule type" value="Genomic_DNA"/>
</dbReference>
<dbReference type="RefSeq" id="WP_052399944.1">
    <property type="nucleotide sequence ID" value="NZ_CP006933.1"/>
</dbReference>
<feature type="domain" description="Xaa-Pro dipeptidyl-peptidase C-terminal" evidence="3">
    <location>
        <begin position="383"/>
        <end position="686"/>
    </location>
</feature>
<dbReference type="SUPFAM" id="SSF53474">
    <property type="entry name" value="alpha/beta-Hydrolases"/>
    <property type="match status" value="1"/>
</dbReference>
<dbReference type="InterPro" id="IPR050585">
    <property type="entry name" value="Xaa-Pro_dipeptidyl-ppase/CocE"/>
</dbReference>
<dbReference type="Gene3D" id="3.40.50.1820">
    <property type="entry name" value="alpha/beta hydrolase"/>
    <property type="match status" value="1"/>
</dbReference>
<evidence type="ECO:0000313" key="4">
    <source>
        <dbReference type="EMBL" id="AIS31363.1"/>
    </source>
</evidence>
<accession>A0A089ZGQ6</accession>
<dbReference type="NCBIfam" id="TIGR00976">
    <property type="entry name" value="CocE_NonD"/>
    <property type="match status" value="2"/>
</dbReference>
<dbReference type="PANTHER" id="PTHR43056">
    <property type="entry name" value="PEPTIDASE S9 PROLYL OLIGOPEPTIDASE"/>
    <property type="match status" value="1"/>
</dbReference>
<evidence type="ECO:0000313" key="7">
    <source>
        <dbReference type="Proteomes" id="UP000062768"/>
    </source>
</evidence>
<dbReference type="SUPFAM" id="SSF49785">
    <property type="entry name" value="Galactose-binding domain-like"/>
    <property type="match status" value="1"/>
</dbReference>
<proteinExistence type="predicted"/>
<dbReference type="STRING" id="2162.BRM9_0540"/>
<dbReference type="Proteomes" id="UP000029661">
    <property type="component" value="Chromosome"/>
</dbReference>
<dbReference type="Pfam" id="PF02129">
    <property type="entry name" value="Peptidase_S15"/>
    <property type="match status" value="1"/>
</dbReference>
<evidence type="ECO:0000313" key="5">
    <source>
        <dbReference type="EMBL" id="CEL25213.1"/>
    </source>
</evidence>
<feature type="region of interest" description="Disordered" evidence="2">
    <location>
        <begin position="45"/>
        <end position="83"/>
    </location>
</feature>
<dbReference type="PANTHER" id="PTHR43056:SF10">
    <property type="entry name" value="COCE_NOND FAMILY, PUTATIVE (AFU_ORTHOLOGUE AFUA_7G00600)-RELATED"/>
    <property type="match status" value="1"/>
</dbReference>
<dbReference type="Gene3D" id="2.60.120.260">
    <property type="entry name" value="Galactose-binding domain-like"/>
    <property type="match status" value="1"/>
</dbReference>
<dbReference type="InterPro" id="IPR029058">
    <property type="entry name" value="AB_hydrolase_fold"/>
</dbReference>
<dbReference type="GeneID" id="26739817"/>